<comment type="similarity">
    <text evidence="1">Belongs to the cytochrome P450 family.</text>
</comment>
<dbReference type="Proteomes" id="UP000554482">
    <property type="component" value="Unassembled WGS sequence"/>
</dbReference>
<dbReference type="Pfam" id="PF00067">
    <property type="entry name" value="p450"/>
    <property type="match status" value="1"/>
</dbReference>
<dbReference type="PANTHER" id="PTHR47953:SF5">
    <property type="entry name" value="CYTOCHROME P450 71AV8-LIKE"/>
    <property type="match status" value="1"/>
</dbReference>
<evidence type="ECO:0000256" key="3">
    <source>
        <dbReference type="ARBA" id="ARBA00022723"/>
    </source>
</evidence>
<dbReference type="AlphaFoldDB" id="A0A7J6V3T9"/>
<evidence type="ECO:0000256" key="5">
    <source>
        <dbReference type="ARBA" id="ARBA00023004"/>
    </source>
</evidence>
<evidence type="ECO:0000256" key="4">
    <source>
        <dbReference type="ARBA" id="ARBA00023002"/>
    </source>
</evidence>
<dbReference type="GO" id="GO:0005506">
    <property type="term" value="F:iron ion binding"/>
    <property type="evidence" value="ECO:0007669"/>
    <property type="project" value="InterPro"/>
</dbReference>
<evidence type="ECO:0000256" key="1">
    <source>
        <dbReference type="ARBA" id="ARBA00010617"/>
    </source>
</evidence>
<dbReference type="InterPro" id="IPR036396">
    <property type="entry name" value="Cyt_P450_sf"/>
</dbReference>
<reference evidence="7 8" key="1">
    <citation type="submission" date="2020-06" db="EMBL/GenBank/DDBJ databases">
        <title>Transcriptomic and genomic resources for Thalictrum thalictroides and T. hernandezii: Facilitating candidate gene discovery in an emerging model plant lineage.</title>
        <authorList>
            <person name="Arias T."/>
            <person name="Riano-Pachon D.M."/>
            <person name="Di Stilio V.S."/>
        </authorList>
    </citation>
    <scope>NUCLEOTIDE SEQUENCE [LARGE SCALE GENOMIC DNA]</scope>
    <source>
        <strain evidence="8">cv. WT478/WT964</strain>
        <tissue evidence="7">Leaves</tissue>
    </source>
</reference>
<dbReference type="Gene3D" id="1.10.630.10">
    <property type="entry name" value="Cytochrome P450"/>
    <property type="match status" value="1"/>
</dbReference>
<proteinExistence type="inferred from homology"/>
<dbReference type="EMBL" id="JABWDY010038753">
    <property type="protein sequence ID" value="KAF5179447.1"/>
    <property type="molecule type" value="Genomic_DNA"/>
</dbReference>
<comment type="caution">
    <text evidence="7">The sequence shown here is derived from an EMBL/GenBank/DDBJ whole genome shotgun (WGS) entry which is preliminary data.</text>
</comment>
<evidence type="ECO:0000256" key="6">
    <source>
        <dbReference type="ARBA" id="ARBA00023033"/>
    </source>
</evidence>
<keyword evidence="4" id="KW-0560">Oxidoreductase</keyword>
<sequence length="97" mass="11214">RNSKYWERPNEFIPERFINNAVDYGGHDFSFTPFGSGRRICPRKSFALITVESTIANLLYWFDWNTVGGEKLDMSEAFELSGRLKMPVHLVAVPHFS</sequence>
<dbReference type="SUPFAM" id="SSF48264">
    <property type="entry name" value="Cytochrome P450"/>
    <property type="match status" value="1"/>
</dbReference>
<dbReference type="InterPro" id="IPR001128">
    <property type="entry name" value="Cyt_P450"/>
</dbReference>
<protein>
    <submittedName>
        <fullName evidence="7">Cytochrome p450</fullName>
    </submittedName>
</protein>
<organism evidence="7 8">
    <name type="scientific">Thalictrum thalictroides</name>
    <name type="common">Rue-anemone</name>
    <name type="synonym">Anemone thalictroides</name>
    <dbReference type="NCBI Taxonomy" id="46969"/>
    <lineage>
        <taxon>Eukaryota</taxon>
        <taxon>Viridiplantae</taxon>
        <taxon>Streptophyta</taxon>
        <taxon>Embryophyta</taxon>
        <taxon>Tracheophyta</taxon>
        <taxon>Spermatophyta</taxon>
        <taxon>Magnoliopsida</taxon>
        <taxon>Ranunculales</taxon>
        <taxon>Ranunculaceae</taxon>
        <taxon>Thalictroideae</taxon>
        <taxon>Thalictrum</taxon>
    </lineage>
</organism>
<name>A0A7J6V3T9_THATH</name>
<evidence type="ECO:0000313" key="8">
    <source>
        <dbReference type="Proteomes" id="UP000554482"/>
    </source>
</evidence>
<keyword evidence="2" id="KW-0349">Heme</keyword>
<keyword evidence="6" id="KW-0503">Monooxygenase</keyword>
<accession>A0A7J6V3T9</accession>
<feature type="non-terminal residue" evidence="7">
    <location>
        <position position="1"/>
    </location>
</feature>
<evidence type="ECO:0000256" key="2">
    <source>
        <dbReference type="ARBA" id="ARBA00022617"/>
    </source>
</evidence>
<dbReference type="GO" id="GO:0016705">
    <property type="term" value="F:oxidoreductase activity, acting on paired donors, with incorporation or reduction of molecular oxygen"/>
    <property type="evidence" value="ECO:0007669"/>
    <property type="project" value="InterPro"/>
</dbReference>
<dbReference type="GO" id="GO:0044550">
    <property type="term" value="P:secondary metabolite biosynthetic process"/>
    <property type="evidence" value="ECO:0007669"/>
    <property type="project" value="UniProtKB-ARBA"/>
</dbReference>
<dbReference type="PANTHER" id="PTHR47953">
    <property type="entry name" value="OS08G0105600 PROTEIN"/>
    <property type="match status" value="1"/>
</dbReference>
<evidence type="ECO:0000313" key="7">
    <source>
        <dbReference type="EMBL" id="KAF5179447.1"/>
    </source>
</evidence>
<keyword evidence="8" id="KW-1185">Reference proteome</keyword>
<dbReference type="InterPro" id="IPR052306">
    <property type="entry name" value="CYP450_71D"/>
</dbReference>
<dbReference type="GO" id="GO:0004497">
    <property type="term" value="F:monooxygenase activity"/>
    <property type="evidence" value="ECO:0007669"/>
    <property type="project" value="UniProtKB-KW"/>
</dbReference>
<keyword evidence="5" id="KW-0408">Iron</keyword>
<gene>
    <name evidence="7" type="ORF">FRX31_030966</name>
</gene>
<keyword evidence="3" id="KW-0479">Metal-binding</keyword>
<dbReference type="GO" id="GO:0020037">
    <property type="term" value="F:heme binding"/>
    <property type="evidence" value="ECO:0007669"/>
    <property type="project" value="InterPro"/>
</dbReference>
<dbReference type="OrthoDB" id="1055148at2759"/>